<organism evidence="1">
    <name type="scientific">bioreactor metagenome</name>
    <dbReference type="NCBI Taxonomy" id="1076179"/>
    <lineage>
        <taxon>unclassified sequences</taxon>
        <taxon>metagenomes</taxon>
        <taxon>ecological metagenomes</taxon>
    </lineage>
</organism>
<dbReference type="AlphaFoldDB" id="A0A644ZME5"/>
<evidence type="ECO:0000313" key="1">
    <source>
        <dbReference type="EMBL" id="MPM41538.1"/>
    </source>
</evidence>
<name>A0A644ZME5_9ZZZZ</name>
<comment type="caution">
    <text evidence="1">The sequence shown here is derived from an EMBL/GenBank/DDBJ whole genome shotgun (WGS) entry which is preliminary data.</text>
</comment>
<proteinExistence type="predicted"/>
<protein>
    <submittedName>
        <fullName evidence="1">Uncharacterized protein</fullName>
    </submittedName>
</protein>
<accession>A0A644ZME5</accession>
<gene>
    <name evidence="1" type="ORF">SDC9_88193</name>
</gene>
<reference evidence="1" key="1">
    <citation type="submission" date="2019-08" db="EMBL/GenBank/DDBJ databases">
        <authorList>
            <person name="Kucharzyk K."/>
            <person name="Murdoch R.W."/>
            <person name="Higgins S."/>
            <person name="Loffler F."/>
        </authorList>
    </citation>
    <scope>NUCLEOTIDE SEQUENCE</scope>
</reference>
<sequence>MVVHLGKGRSVAGKSCRTQAVGPQNRLVYVGTLSFHPGKEGGTEIEADAGIIVDDAPDPSFIVEDSRGPVRAVALRRDPFIPVVPGGGRFLNFDLPEPGILPGGLVEMTVNAHRTDHRDTPLPLRFVVNYIS</sequence>
<dbReference type="EMBL" id="VSSQ01009408">
    <property type="protein sequence ID" value="MPM41538.1"/>
    <property type="molecule type" value="Genomic_DNA"/>
</dbReference>